<dbReference type="Gene3D" id="1.10.287.130">
    <property type="match status" value="1"/>
</dbReference>
<dbReference type="PANTHER" id="PTHR43711">
    <property type="entry name" value="TWO-COMPONENT HISTIDINE KINASE"/>
    <property type="match status" value="1"/>
</dbReference>
<dbReference type="SMART" id="SM00388">
    <property type="entry name" value="HisKA"/>
    <property type="match status" value="1"/>
</dbReference>
<comment type="catalytic activity">
    <reaction evidence="1">
        <text>ATP + protein L-histidine = ADP + protein N-phospho-L-histidine.</text>
        <dbReference type="EC" id="2.7.13.3"/>
    </reaction>
</comment>
<keyword evidence="10" id="KW-1185">Reference proteome</keyword>
<evidence type="ECO:0000256" key="5">
    <source>
        <dbReference type="ARBA" id="ARBA00022777"/>
    </source>
</evidence>
<dbReference type="InterPro" id="IPR005467">
    <property type="entry name" value="His_kinase_dom"/>
</dbReference>
<dbReference type="SMART" id="SM00387">
    <property type="entry name" value="HATPase_c"/>
    <property type="match status" value="1"/>
</dbReference>
<evidence type="ECO:0000256" key="7">
    <source>
        <dbReference type="SAM" id="Coils"/>
    </source>
</evidence>
<keyword evidence="3" id="KW-0597">Phosphoprotein</keyword>
<dbReference type="Pfam" id="PF02518">
    <property type="entry name" value="HATPase_c"/>
    <property type="match status" value="1"/>
</dbReference>
<keyword evidence="4" id="KW-0808">Transferase</keyword>
<dbReference type="InterPro" id="IPR029016">
    <property type="entry name" value="GAF-like_dom_sf"/>
</dbReference>
<dbReference type="SUPFAM" id="SSF47384">
    <property type="entry name" value="Homodimeric domain of signal transducing histidine kinase"/>
    <property type="match status" value="1"/>
</dbReference>
<dbReference type="EC" id="2.7.13.3" evidence="2"/>
<dbReference type="InterPro" id="IPR004358">
    <property type="entry name" value="Sig_transdc_His_kin-like_C"/>
</dbReference>
<sequence length="400" mass="44672">MNLLAEVVRVPNAMVVRFEAPDLVVFVTSESMGNPFRRDERVRVRAGLYCEAVLRTRLPLLIPDALADEHWAASAQLERGMVSYLGLPIEWPGGDIFGTICVLDDKRNGYGLLYERLITQFRDVVQADLRALVQHNARLSAETLAKKRLEELVAARTAALTEAIEQEQLARATAESALRLRDDFLYVASHELHTPIVSQKLTLQSLLREAQKSPSGTPKLLVRAEAQCRRLERLVEDLLDVSRIQAGELELHREEVELVALSREVTARFETELAQVRSPLLWRIDGPVVGFWDRARLEQVLTCLVHNAIKYGAGQPIEVELSVLDGKAWLTVADRGIGIAPDRLPHIFERFERGVPTKNYGGLGLGLYIARQIVEALGGSIRVESKLGQGSRFTIELPIA</sequence>
<dbReference type="Gene3D" id="3.30.565.10">
    <property type="entry name" value="Histidine kinase-like ATPase, C-terminal domain"/>
    <property type="match status" value="1"/>
</dbReference>
<accession>A0A9X3XCR3</accession>
<feature type="domain" description="Histidine kinase" evidence="8">
    <location>
        <begin position="187"/>
        <end position="400"/>
    </location>
</feature>
<keyword evidence="7" id="KW-0175">Coiled coil</keyword>
<dbReference type="SUPFAM" id="SSF55874">
    <property type="entry name" value="ATPase domain of HSP90 chaperone/DNA topoisomerase II/histidine kinase"/>
    <property type="match status" value="1"/>
</dbReference>
<evidence type="ECO:0000259" key="8">
    <source>
        <dbReference type="PROSITE" id="PS50109"/>
    </source>
</evidence>
<protein>
    <recommendedName>
        <fullName evidence="2">histidine kinase</fullName>
        <ecNumber evidence="2">2.7.13.3</ecNumber>
    </recommendedName>
</protein>
<evidence type="ECO:0000256" key="3">
    <source>
        <dbReference type="ARBA" id="ARBA00022553"/>
    </source>
</evidence>
<evidence type="ECO:0000313" key="10">
    <source>
        <dbReference type="Proteomes" id="UP001151081"/>
    </source>
</evidence>
<dbReference type="SUPFAM" id="SSF55781">
    <property type="entry name" value="GAF domain-like"/>
    <property type="match status" value="1"/>
</dbReference>
<dbReference type="CDD" id="cd00082">
    <property type="entry name" value="HisKA"/>
    <property type="match status" value="1"/>
</dbReference>
<dbReference type="GO" id="GO:0000155">
    <property type="term" value="F:phosphorelay sensor kinase activity"/>
    <property type="evidence" value="ECO:0007669"/>
    <property type="project" value="InterPro"/>
</dbReference>
<evidence type="ECO:0000256" key="1">
    <source>
        <dbReference type="ARBA" id="ARBA00000085"/>
    </source>
</evidence>
<comment type="caution">
    <text evidence="9">The sequence shown here is derived from an EMBL/GenBank/DDBJ whole genome shotgun (WGS) entry which is preliminary data.</text>
</comment>
<dbReference type="InterPro" id="IPR003018">
    <property type="entry name" value="GAF"/>
</dbReference>
<dbReference type="FunFam" id="3.30.565.10:FF:000006">
    <property type="entry name" value="Sensor histidine kinase WalK"/>
    <property type="match status" value="1"/>
</dbReference>
<dbReference type="PROSITE" id="PS50109">
    <property type="entry name" value="HIS_KIN"/>
    <property type="match status" value="1"/>
</dbReference>
<evidence type="ECO:0000256" key="6">
    <source>
        <dbReference type="ARBA" id="ARBA00023012"/>
    </source>
</evidence>
<organism evidence="9 10">
    <name type="scientific">Polyangium jinanense</name>
    <dbReference type="NCBI Taxonomy" id="2829994"/>
    <lineage>
        <taxon>Bacteria</taxon>
        <taxon>Pseudomonadati</taxon>
        <taxon>Myxococcota</taxon>
        <taxon>Polyangia</taxon>
        <taxon>Polyangiales</taxon>
        <taxon>Polyangiaceae</taxon>
        <taxon>Polyangium</taxon>
    </lineage>
</organism>
<feature type="coiled-coil region" evidence="7">
    <location>
        <begin position="221"/>
        <end position="264"/>
    </location>
</feature>
<evidence type="ECO:0000256" key="4">
    <source>
        <dbReference type="ARBA" id="ARBA00022679"/>
    </source>
</evidence>
<evidence type="ECO:0000256" key="2">
    <source>
        <dbReference type="ARBA" id="ARBA00012438"/>
    </source>
</evidence>
<dbReference type="PANTHER" id="PTHR43711:SF1">
    <property type="entry name" value="HISTIDINE KINASE 1"/>
    <property type="match status" value="1"/>
</dbReference>
<gene>
    <name evidence="9" type="ORF">KEG57_40720</name>
</gene>
<dbReference type="Pfam" id="PF00512">
    <property type="entry name" value="HisKA"/>
    <property type="match status" value="1"/>
</dbReference>
<dbReference type="InterPro" id="IPR036890">
    <property type="entry name" value="HATPase_C_sf"/>
</dbReference>
<keyword evidence="6" id="KW-0902">Two-component regulatory system</keyword>
<dbReference type="InterPro" id="IPR036097">
    <property type="entry name" value="HisK_dim/P_sf"/>
</dbReference>
<name>A0A9X3XCR3_9BACT</name>
<proteinExistence type="predicted"/>
<dbReference type="InterPro" id="IPR050736">
    <property type="entry name" value="Sensor_HK_Regulatory"/>
</dbReference>
<dbReference type="EMBL" id="JAGTJJ010000044">
    <property type="protein sequence ID" value="MDC3986865.1"/>
    <property type="molecule type" value="Genomic_DNA"/>
</dbReference>
<dbReference type="Gene3D" id="3.30.450.40">
    <property type="match status" value="1"/>
</dbReference>
<dbReference type="InterPro" id="IPR003661">
    <property type="entry name" value="HisK_dim/P_dom"/>
</dbReference>
<dbReference type="Pfam" id="PF01590">
    <property type="entry name" value="GAF"/>
    <property type="match status" value="1"/>
</dbReference>
<dbReference type="Proteomes" id="UP001151081">
    <property type="component" value="Unassembled WGS sequence"/>
</dbReference>
<evidence type="ECO:0000313" key="9">
    <source>
        <dbReference type="EMBL" id="MDC3986865.1"/>
    </source>
</evidence>
<dbReference type="AlphaFoldDB" id="A0A9X3XCR3"/>
<dbReference type="PRINTS" id="PR00344">
    <property type="entry name" value="BCTRLSENSOR"/>
</dbReference>
<dbReference type="RefSeq" id="WP_272459501.1">
    <property type="nucleotide sequence ID" value="NZ_JAGTJJ010000044.1"/>
</dbReference>
<dbReference type="CDD" id="cd00075">
    <property type="entry name" value="HATPase"/>
    <property type="match status" value="1"/>
</dbReference>
<keyword evidence="5 9" id="KW-0418">Kinase</keyword>
<reference evidence="9 10" key="1">
    <citation type="submission" date="2021-04" db="EMBL/GenBank/DDBJ databases">
        <title>Genome analysis of Polyangium sp.</title>
        <authorList>
            <person name="Li Y."/>
            <person name="Wang J."/>
        </authorList>
    </citation>
    <scope>NUCLEOTIDE SEQUENCE [LARGE SCALE GENOMIC DNA]</scope>
    <source>
        <strain evidence="9 10">SDU14</strain>
    </source>
</reference>
<dbReference type="InterPro" id="IPR003594">
    <property type="entry name" value="HATPase_dom"/>
</dbReference>